<dbReference type="GO" id="GO:0043335">
    <property type="term" value="P:protein unfolding"/>
    <property type="evidence" value="ECO:0007669"/>
    <property type="project" value="TreeGrafter"/>
</dbReference>
<dbReference type="SUPFAM" id="SSF102735">
    <property type="entry name" value="Trigger factor ribosome-binding domain"/>
    <property type="match status" value="1"/>
</dbReference>
<dbReference type="PIRSF" id="PIRSF003095">
    <property type="entry name" value="Trigger_factor"/>
    <property type="match status" value="1"/>
</dbReference>
<feature type="region of interest" description="Disordered" evidence="11">
    <location>
        <begin position="413"/>
        <end position="434"/>
    </location>
</feature>
<keyword evidence="7 10" id="KW-0143">Chaperone</keyword>
<evidence type="ECO:0000256" key="11">
    <source>
        <dbReference type="SAM" id="MobiDB-lite"/>
    </source>
</evidence>
<evidence type="ECO:0000256" key="8">
    <source>
        <dbReference type="ARBA" id="ARBA00023235"/>
    </source>
</evidence>
<dbReference type="InterPro" id="IPR036953">
    <property type="entry name" value="GreA/GreB_C_sf"/>
</dbReference>
<comment type="catalytic activity">
    <reaction evidence="1 10">
        <text>[protein]-peptidylproline (omega=180) = [protein]-peptidylproline (omega=0)</text>
        <dbReference type="Rhea" id="RHEA:16237"/>
        <dbReference type="Rhea" id="RHEA-COMP:10747"/>
        <dbReference type="Rhea" id="RHEA-COMP:10748"/>
        <dbReference type="ChEBI" id="CHEBI:83833"/>
        <dbReference type="ChEBI" id="CHEBI:83834"/>
        <dbReference type="EC" id="5.2.1.8"/>
    </reaction>
</comment>
<feature type="compositionally biased region" description="Basic and acidic residues" evidence="11">
    <location>
        <begin position="415"/>
        <end position="424"/>
    </location>
</feature>
<evidence type="ECO:0000256" key="9">
    <source>
        <dbReference type="ARBA" id="ARBA00029986"/>
    </source>
</evidence>
<dbReference type="GO" id="GO:0003677">
    <property type="term" value="F:DNA binding"/>
    <property type="evidence" value="ECO:0007669"/>
    <property type="project" value="InterPro"/>
</dbReference>
<dbReference type="Proteomes" id="UP000264215">
    <property type="component" value="Unassembled WGS sequence"/>
</dbReference>
<dbReference type="Pfam" id="PF05698">
    <property type="entry name" value="Trigger_C"/>
    <property type="match status" value="1"/>
</dbReference>
<dbReference type="InterPro" id="IPR027304">
    <property type="entry name" value="Trigger_fact/SurA_dom_sf"/>
</dbReference>
<evidence type="ECO:0000313" key="16">
    <source>
        <dbReference type="Proteomes" id="UP000055014"/>
    </source>
</evidence>
<dbReference type="GO" id="GO:0043022">
    <property type="term" value="F:ribosome binding"/>
    <property type="evidence" value="ECO:0007669"/>
    <property type="project" value="TreeGrafter"/>
</dbReference>
<comment type="function">
    <text evidence="10">Involved in protein export. Acts as a chaperone by maintaining the newly synthesized protein in an open conformation. Functions as a peptidyl-prolyl cis-trans isomerase.</text>
</comment>
<proteinExistence type="inferred from homology"/>
<dbReference type="PANTHER" id="PTHR30560:SF3">
    <property type="entry name" value="TRIGGER FACTOR-LIKE PROTEIN TIG, CHLOROPLASTIC"/>
    <property type="match status" value="1"/>
</dbReference>
<dbReference type="GO" id="GO:0003755">
    <property type="term" value="F:peptidyl-prolyl cis-trans isomerase activity"/>
    <property type="evidence" value="ECO:0007669"/>
    <property type="project" value="UniProtKB-UniRule"/>
</dbReference>
<dbReference type="HAMAP" id="MF_00303">
    <property type="entry name" value="Trigger_factor_Tig"/>
    <property type="match status" value="1"/>
</dbReference>
<evidence type="ECO:0000256" key="7">
    <source>
        <dbReference type="ARBA" id="ARBA00023186"/>
    </source>
</evidence>
<comment type="subcellular location">
    <subcellularLocation>
        <location evidence="10">Cytoplasm</location>
    </subcellularLocation>
    <text evidence="10">About half TF is bound to the ribosome near the polypeptide exit tunnel while the other half is free in the cytoplasm.</text>
</comment>
<dbReference type="GO" id="GO:0005737">
    <property type="term" value="C:cytoplasm"/>
    <property type="evidence" value="ECO:0007669"/>
    <property type="project" value="UniProtKB-SubCell"/>
</dbReference>
<dbReference type="GO" id="GO:0044183">
    <property type="term" value="F:protein folding chaperone"/>
    <property type="evidence" value="ECO:0007669"/>
    <property type="project" value="TreeGrafter"/>
</dbReference>
<comment type="caution">
    <text evidence="15">The sequence shown here is derived from an EMBL/GenBank/DDBJ whole genome shotgun (WGS) entry which is preliminary data.</text>
</comment>
<comment type="similarity">
    <text evidence="2 10">Belongs to the FKBP-type PPIase family. Tig subfamily.</text>
</comment>
<evidence type="ECO:0000259" key="13">
    <source>
        <dbReference type="Pfam" id="PF05698"/>
    </source>
</evidence>
<dbReference type="Gene3D" id="1.10.3120.10">
    <property type="entry name" value="Trigger factor, C-terminal domain"/>
    <property type="match status" value="1"/>
</dbReference>
<evidence type="ECO:0000259" key="12">
    <source>
        <dbReference type="Pfam" id="PF05697"/>
    </source>
</evidence>
<dbReference type="InterPro" id="IPR037041">
    <property type="entry name" value="Trigger_fac_C_sf"/>
</dbReference>
<name>A0A101I9I6_9BACT</name>
<evidence type="ECO:0000256" key="4">
    <source>
        <dbReference type="ARBA" id="ARBA00016902"/>
    </source>
</evidence>
<sequence length="434" mass="50196">MEKNFVKKEENVETFLFSFGSEEVRKAEMDVARYVNQQYTIPGFRKGKVPLNIVRNFLAESFEEMVLEALSDKIEEELKEEKILIPAVITEQKMEGEGARIEVKLHRDPEVKISDYENLDLKIPKKDEVILNYVNNRLEELRNEHAIVEPKEGPVEIGDIVKIEYTIIKDGKKIAENKVQELSVAPEDDRPIVKNVIGKTKGDIVEFHRTFEESDNEYFYSVKILDVLSKSPLDLDDEFAKTVNAEANSLEELKRIVEKEGVESFLNWQKDFLRQQAMDKINDLVEIEISNSTLDYFVQRTIENSKKEKSYDNYLKQAGSEEKLLEDFRSGVFDEIKRSRFIDEIASKEGFKAEQEEIEAYAEEMAPYWGISADRAKEMVNSREDIKEDIVSTIIRNKVLDAVIERAAISEMEPSLEKEVKDSESSSEEDFSPE</sequence>
<feature type="domain" description="Trigger factor ribosome-binding bacterial" evidence="12">
    <location>
        <begin position="1"/>
        <end position="141"/>
    </location>
</feature>
<organism evidence="15 16">
    <name type="scientific">Mesotoga infera</name>
    <dbReference type="NCBI Taxonomy" id="1236046"/>
    <lineage>
        <taxon>Bacteria</taxon>
        <taxon>Thermotogati</taxon>
        <taxon>Thermotogota</taxon>
        <taxon>Thermotogae</taxon>
        <taxon>Kosmotogales</taxon>
        <taxon>Kosmotogaceae</taxon>
        <taxon>Mesotoga</taxon>
    </lineage>
</organism>
<dbReference type="GO" id="GO:0032784">
    <property type="term" value="P:regulation of DNA-templated transcription elongation"/>
    <property type="evidence" value="ECO:0007669"/>
    <property type="project" value="InterPro"/>
</dbReference>
<dbReference type="InterPro" id="IPR005215">
    <property type="entry name" value="Trig_fac"/>
</dbReference>
<keyword evidence="10" id="KW-0131">Cell cycle</keyword>
<accession>A0A101I9I6</accession>
<dbReference type="GO" id="GO:0051301">
    <property type="term" value="P:cell division"/>
    <property type="evidence" value="ECO:0007669"/>
    <property type="project" value="UniProtKB-KW"/>
</dbReference>
<evidence type="ECO:0000313" key="17">
    <source>
        <dbReference type="Proteomes" id="UP000264215"/>
    </source>
</evidence>
<dbReference type="Proteomes" id="UP000055014">
    <property type="component" value="Unassembled WGS sequence"/>
</dbReference>
<dbReference type="AlphaFoldDB" id="A0A101I9I6"/>
<evidence type="ECO:0000256" key="3">
    <source>
        <dbReference type="ARBA" id="ARBA00013194"/>
    </source>
</evidence>
<dbReference type="Gene3D" id="3.10.50.30">
    <property type="entry name" value="Transcription elongation factor, GreA/GreB, C-terminal domain"/>
    <property type="match status" value="1"/>
</dbReference>
<keyword evidence="10" id="KW-0132">Cell division</keyword>
<feature type="domain" description="Trigger factor C-terminal" evidence="13">
    <location>
        <begin position="249"/>
        <end position="405"/>
    </location>
</feature>
<keyword evidence="8 10" id="KW-0413">Isomerase</keyword>
<reference evidence="16" key="2">
    <citation type="journal article" date="2015" name="MBio">
        <title>Genome-Resolved Metagenomic Analysis Reveals Roles for Candidate Phyla and Other Microbial Community Members in Biogeochemical Transformations in Oil Reservoirs.</title>
        <authorList>
            <person name="Hu P."/>
            <person name="Tom L."/>
            <person name="Singh A."/>
            <person name="Thomas B.C."/>
            <person name="Baker B.J."/>
            <person name="Piceno Y.M."/>
            <person name="Andersen G.L."/>
            <person name="Banfield J.F."/>
        </authorList>
    </citation>
    <scope>NUCLEOTIDE SEQUENCE [LARGE SCALE GENOMIC DNA]</scope>
</reference>
<dbReference type="SUPFAM" id="SSF109998">
    <property type="entry name" value="Triger factor/SurA peptide-binding domain-like"/>
    <property type="match status" value="1"/>
</dbReference>
<dbReference type="InterPro" id="IPR036611">
    <property type="entry name" value="Trigger_fac_ribosome-bd_sf"/>
</dbReference>
<dbReference type="InterPro" id="IPR008880">
    <property type="entry name" value="Trigger_fac_C"/>
</dbReference>
<dbReference type="PANTHER" id="PTHR30560">
    <property type="entry name" value="TRIGGER FACTOR CHAPERONE AND PEPTIDYL-PROLYL CIS/TRANS ISOMERASE"/>
    <property type="match status" value="1"/>
</dbReference>
<evidence type="ECO:0000313" key="15">
    <source>
        <dbReference type="EMBL" id="KUK91277.1"/>
    </source>
</evidence>
<feature type="compositionally biased region" description="Acidic residues" evidence="11">
    <location>
        <begin position="425"/>
        <end position="434"/>
    </location>
</feature>
<evidence type="ECO:0000256" key="10">
    <source>
        <dbReference type="HAMAP-Rule" id="MF_00303"/>
    </source>
</evidence>
<dbReference type="EMBL" id="DQBS01000082">
    <property type="protein sequence ID" value="HCO69613.1"/>
    <property type="molecule type" value="Genomic_DNA"/>
</dbReference>
<dbReference type="EC" id="5.2.1.8" evidence="3 10"/>
<keyword evidence="5 10" id="KW-0963">Cytoplasm</keyword>
<evidence type="ECO:0000256" key="1">
    <source>
        <dbReference type="ARBA" id="ARBA00000971"/>
    </source>
</evidence>
<dbReference type="SUPFAM" id="SSF54534">
    <property type="entry name" value="FKBP-like"/>
    <property type="match status" value="1"/>
</dbReference>
<evidence type="ECO:0000313" key="14">
    <source>
        <dbReference type="EMBL" id="HCO69613.1"/>
    </source>
</evidence>
<gene>
    <name evidence="10" type="primary">tig</name>
    <name evidence="14" type="ORF">DIT26_03365</name>
    <name evidence="15" type="ORF">XE02_0136</name>
</gene>
<dbReference type="GO" id="GO:0051083">
    <property type="term" value="P:'de novo' cotranslational protein folding"/>
    <property type="evidence" value="ECO:0007669"/>
    <property type="project" value="TreeGrafter"/>
</dbReference>
<dbReference type="InterPro" id="IPR008881">
    <property type="entry name" value="Trigger_fac_ribosome-bd_bac"/>
</dbReference>
<evidence type="ECO:0000256" key="6">
    <source>
        <dbReference type="ARBA" id="ARBA00023110"/>
    </source>
</evidence>
<evidence type="ECO:0000256" key="2">
    <source>
        <dbReference type="ARBA" id="ARBA00005464"/>
    </source>
</evidence>
<dbReference type="EMBL" id="LGGW01000005">
    <property type="protein sequence ID" value="KUK91277.1"/>
    <property type="molecule type" value="Genomic_DNA"/>
</dbReference>
<keyword evidence="6 10" id="KW-0697">Rotamase</keyword>
<dbReference type="GO" id="GO:0015031">
    <property type="term" value="P:protein transport"/>
    <property type="evidence" value="ECO:0007669"/>
    <property type="project" value="UniProtKB-UniRule"/>
</dbReference>
<protein>
    <recommendedName>
        <fullName evidence="4 10">Trigger factor</fullName>
        <shortName evidence="10">TF</shortName>
        <ecNumber evidence="3 10">5.2.1.8</ecNumber>
    </recommendedName>
    <alternativeName>
        <fullName evidence="9 10">PPIase</fullName>
    </alternativeName>
</protein>
<evidence type="ECO:0000256" key="5">
    <source>
        <dbReference type="ARBA" id="ARBA00022490"/>
    </source>
</evidence>
<dbReference type="NCBIfam" id="TIGR00115">
    <property type="entry name" value="tig"/>
    <property type="match status" value="1"/>
</dbReference>
<reference evidence="14 17" key="3">
    <citation type="journal article" date="2018" name="Nat. Biotechnol.">
        <title>A standardized bacterial taxonomy based on genome phylogeny substantially revises the tree of life.</title>
        <authorList>
            <person name="Parks D.H."/>
            <person name="Chuvochina M."/>
            <person name="Waite D.W."/>
            <person name="Rinke C."/>
            <person name="Skarshewski A."/>
            <person name="Chaumeil P.A."/>
            <person name="Hugenholtz P."/>
        </authorList>
    </citation>
    <scope>NUCLEOTIDE SEQUENCE [LARGE SCALE GENOMIC DNA]</scope>
    <source>
        <strain evidence="14">UBA9905</strain>
    </source>
</reference>
<comment type="domain">
    <text evidence="10">Consists of 3 domains; the N-terminus binds the ribosome, the middle domain has PPIase activity, while the C-terminus has intrinsic chaperone activity on its own.</text>
</comment>
<dbReference type="Gene3D" id="3.30.70.1050">
    <property type="entry name" value="Trigger factor ribosome-binding domain"/>
    <property type="match status" value="1"/>
</dbReference>
<dbReference type="Pfam" id="PF05697">
    <property type="entry name" value="Trigger_N"/>
    <property type="match status" value="1"/>
</dbReference>
<reference evidence="15" key="1">
    <citation type="journal article" date="2015" name="MBio">
        <title>Genome-resolved metagenomic analysis reveals roles for candidate phyla and other microbial community members in biogeochemical transformations in oil reservoirs.</title>
        <authorList>
            <person name="Hu P."/>
            <person name="Tom L."/>
            <person name="Singh A."/>
            <person name="Thomas B.C."/>
            <person name="Baker B.J."/>
            <person name="Piceno Y.M."/>
            <person name="Andersen G.L."/>
            <person name="Banfield J.F."/>
        </authorList>
    </citation>
    <scope>NUCLEOTIDE SEQUENCE [LARGE SCALE GENOMIC DNA]</scope>
    <source>
        <strain evidence="15">46_70</strain>
    </source>
</reference>
<dbReference type="PATRIC" id="fig|1236046.5.peg.791"/>